<comment type="caution">
    <text evidence="2">The sequence shown here is derived from an EMBL/GenBank/DDBJ whole genome shotgun (WGS) entry which is preliminary data.</text>
</comment>
<feature type="domain" description="N-acetyltransferase" evidence="1">
    <location>
        <begin position="8"/>
        <end position="173"/>
    </location>
</feature>
<accession>A0ABT7EM39</accession>
<name>A0ABT7EM39_9GAMM</name>
<dbReference type="Proteomes" id="UP001231915">
    <property type="component" value="Unassembled WGS sequence"/>
</dbReference>
<protein>
    <submittedName>
        <fullName evidence="2">GNAT family N-acetyltransferase</fullName>
    </submittedName>
</protein>
<dbReference type="InterPro" id="IPR051531">
    <property type="entry name" value="N-acetyltransferase"/>
</dbReference>
<dbReference type="InterPro" id="IPR016181">
    <property type="entry name" value="Acyl_CoA_acyltransferase"/>
</dbReference>
<proteinExistence type="predicted"/>
<dbReference type="PANTHER" id="PTHR43792">
    <property type="entry name" value="GNAT FAMILY, PUTATIVE (AFU_ORTHOLOGUE AFUA_3G00765)-RELATED-RELATED"/>
    <property type="match status" value="1"/>
</dbReference>
<sequence length="181" mass="20542">MELLTSRLRLRPLNQQDWPLFQALNQNPEVMKFVADIQQVSEIKANFDLRCCLWHKYSNTWLTLVIERQDTGEPIGLHGLKTISDTPAVAELGFMLCPNHQGQGFAFEASMAVIENAFKVHHYDTLIATVTKGNTASEQLLYKLGFKVHQVIERNYMIGGNLLDDIELVLNKPAAKKRHPA</sequence>
<evidence type="ECO:0000259" key="1">
    <source>
        <dbReference type="PROSITE" id="PS51186"/>
    </source>
</evidence>
<dbReference type="InterPro" id="IPR000182">
    <property type="entry name" value="GNAT_dom"/>
</dbReference>
<dbReference type="SUPFAM" id="SSF55729">
    <property type="entry name" value="Acyl-CoA N-acyltransferases (Nat)"/>
    <property type="match status" value="1"/>
</dbReference>
<organism evidence="2 3">
    <name type="scientific">Pseudoalteromonas obscura</name>
    <dbReference type="NCBI Taxonomy" id="3048491"/>
    <lineage>
        <taxon>Bacteria</taxon>
        <taxon>Pseudomonadati</taxon>
        <taxon>Pseudomonadota</taxon>
        <taxon>Gammaproteobacteria</taxon>
        <taxon>Alteromonadales</taxon>
        <taxon>Pseudoalteromonadaceae</taxon>
        <taxon>Pseudoalteromonas</taxon>
    </lineage>
</organism>
<dbReference type="RefSeq" id="WP_284137558.1">
    <property type="nucleotide sequence ID" value="NZ_JASJUT010000005.1"/>
</dbReference>
<reference evidence="2 3" key="1">
    <citation type="submission" date="2023-05" db="EMBL/GenBank/DDBJ databases">
        <title>Pseudoalteromonas ardens sp. nov., Pseudoalteromonas obscura sp. nov., and Pseudoalteromonas umbrosa sp. nov., isolated from the coral Montipora capitata.</title>
        <authorList>
            <person name="Thomas E.M."/>
            <person name="Smith E.M."/>
            <person name="Papke E."/>
            <person name="Shlafstein M.D."/>
            <person name="Oline D.K."/>
            <person name="Videau P."/>
            <person name="Saw J.H."/>
            <person name="Strangman W.K."/>
            <person name="Ushijima B."/>
        </authorList>
    </citation>
    <scope>NUCLEOTIDE SEQUENCE [LARGE SCALE GENOMIC DNA]</scope>
    <source>
        <strain evidence="2 3">P94</strain>
    </source>
</reference>
<dbReference type="PROSITE" id="PS51186">
    <property type="entry name" value="GNAT"/>
    <property type="match status" value="1"/>
</dbReference>
<evidence type="ECO:0000313" key="2">
    <source>
        <dbReference type="EMBL" id="MDK2596122.1"/>
    </source>
</evidence>
<dbReference type="Gene3D" id="3.40.630.30">
    <property type="match status" value="1"/>
</dbReference>
<dbReference type="Pfam" id="PF13302">
    <property type="entry name" value="Acetyltransf_3"/>
    <property type="match status" value="1"/>
</dbReference>
<dbReference type="PANTHER" id="PTHR43792:SF1">
    <property type="entry name" value="N-ACETYLTRANSFERASE DOMAIN-CONTAINING PROTEIN"/>
    <property type="match status" value="1"/>
</dbReference>
<keyword evidence="3" id="KW-1185">Reference proteome</keyword>
<dbReference type="EMBL" id="JASJUT010000005">
    <property type="protein sequence ID" value="MDK2596122.1"/>
    <property type="molecule type" value="Genomic_DNA"/>
</dbReference>
<evidence type="ECO:0000313" key="3">
    <source>
        <dbReference type="Proteomes" id="UP001231915"/>
    </source>
</evidence>
<gene>
    <name evidence="2" type="ORF">QNM18_13760</name>
</gene>